<sequence length="97" mass="11114">MSKNSWIEFASAESLALHFKYGVAGQDTQQPHQVITRLLSNVIVRIPSPSNYLYKKRNKTYNKTKRNNYHHYEIKLGIRVHQGTYSDISMSKGNAGS</sequence>
<dbReference type="Proteomes" id="UP000554482">
    <property type="component" value="Unassembled WGS sequence"/>
</dbReference>
<evidence type="ECO:0000313" key="2">
    <source>
        <dbReference type="Proteomes" id="UP000554482"/>
    </source>
</evidence>
<accession>A0A7J6XA67</accession>
<dbReference type="EMBL" id="JABWDY010003520">
    <property type="protein sequence ID" value="KAF5205877.1"/>
    <property type="molecule type" value="Genomic_DNA"/>
</dbReference>
<keyword evidence="2" id="KW-1185">Reference proteome</keyword>
<comment type="caution">
    <text evidence="1">The sequence shown here is derived from an EMBL/GenBank/DDBJ whole genome shotgun (WGS) entry which is preliminary data.</text>
</comment>
<evidence type="ECO:0000313" key="1">
    <source>
        <dbReference type="EMBL" id="KAF5205877.1"/>
    </source>
</evidence>
<organism evidence="1 2">
    <name type="scientific">Thalictrum thalictroides</name>
    <name type="common">Rue-anemone</name>
    <name type="synonym">Anemone thalictroides</name>
    <dbReference type="NCBI Taxonomy" id="46969"/>
    <lineage>
        <taxon>Eukaryota</taxon>
        <taxon>Viridiplantae</taxon>
        <taxon>Streptophyta</taxon>
        <taxon>Embryophyta</taxon>
        <taxon>Tracheophyta</taxon>
        <taxon>Spermatophyta</taxon>
        <taxon>Magnoliopsida</taxon>
        <taxon>Ranunculales</taxon>
        <taxon>Ranunculaceae</taxon>
        <taxon>Thalictroideae</taxon>
        <taxon>Thalictrum</taxon>
    </lineage>
</organism>
<proteinExistence type="predicted"/>
<reference evidence="1 2" key="1">
    <citation type="submission" date="2020-06" db="EMBL/GenBank/DDBJ databases">
        <title>Transcriptomic and genomic resources for Thalictrum thalictroides and T. hernandezii: Facilitating candidate gene discovery in an emerging model plant lineage.</title>
        <authorList>
            <person name="Arias T."/>
            <person name="Riano-Pachon D.M."/>
            <person name="Di Stilio V.S."/>
        </authorList>
    </citation>
    <scope>NUCLEOTIDE SEQUENCE [LARGE SCALE GENOMIC DNA]</scope>
    <source>
        <strain evidence="2">cv. WT478/WT964</strain>
        <tissue evidence="1">Leaves</tissue>
    </source>
</reference>
<gene>
    <name evidence="1" type="ORF">FRX31_004536</name>
</gene>
<dbReference type="AlphaFoldDB" id="A0A7J6XA67"/>
<name>A0A7J6XA67_THATH</name>
<protein>
    <submittedName>
        <fullName evidence="1">Uncharacterized protein</fullName>
    </submittedName>
</protein>